<dbReference type="AlphaFoldDB" id="A0A010TF70"/>
<dbReference type="HOGENOM" id="CLU_1989215_0_0_6"/>
<protein>
    <submittedName>
        <fullName evidence="2">Uncharacterized protein</fullName>
    </submittedName>
</protein>
<reference evidence="2 3" key="1">
    <citation type="journal article" date="2011" name="J. Bacteriol.">
        <title>Draft genome sequence of the polycyclic aromatic hydrocarbon-degrading, genetically engineered bioluminescent bioreporter Pseudomonas fluorescens HK44.</title>
        <authorList>
            <person name="Chauhan A."/>
            <person name="Layton A.C."/>
            <person name="Williams D.E."/>
            <person name="Smartt A.E."/>
            <person name="Ripp S."/>
            <person name="Karpinets T.V."/>
            <person name="Brown S.D."/>
            <person name="Sayler G.S."/>
        </authorList>
    </citation>
    <scope>NUCLEOTIDE SEQUENCE [LARGE SCALE GENOMIC DNA]</scope>
    <source>
        <strain evidence="2 3">HK44</strain>
    </source>
</reference>
<dbReference type="RefSeq" id="WP_019689948.1">
    <property type="nucleotide sequence ID" value="NZ_AFOY02000004.1"/>
</dbReference>
<gene>
    <name evidence="2" type="ORF">HK44_020660</name>
</gene>
<name>A0A010TF70_PSEFL</name>
<dbReference type="EMBL" id="AFOY02000004">
    <property type="protein sequence ID" value="EXF95802.1"/>
    <property type="molecule type" value="Genomic_DNA"/>
</dbReference>
<comment type="caution">
    <text evidence="2">The sequence shown here is derived from an EMBL/GenBank/DDBJ whole genome shotgun (WGS) entry which is preliminary data.</text>
</comment>
<proteinExistence type="predicted"/>
<sequence length="132" mass="14193">MTKVTVNHDAAAPVETPKKSRNATITDSTGRTIQLRELDPLQKGRLVMSVGGEIAANNVFMSGFAIPAAMVTHVDDDFFGMPANIKQIEAMISILGEEGMEAIGAYLLKKYEAQKKEQEQAALSAEQAAAKN</sequence>
<organism evidence="2 3">
    <name type="scientific">Pseudomonas fluorescens HK44</name>
    <dbReference type="NCBI Taxonomy" id="1042209"/>
    <lineage>
        <taxon>Bacteria</taxon>
        <taxon>Pseudomonadati</taxon>
        <taxon>Pseudomonadota</taxon>
        <taxon>Gammaproteobacteria</taxon>
        <taxon>Pseudomonadales</taxon>
        <taxon>Pseudomonadaceae</taxon>
        <taxon>Pseudomonas</taxon>
    </lineage>
</organism>
<dbReference type="OrthoDB" id="7019377at2"/>
<accession>A0A010TF70</accession>
<dbReference type="Proteomes" id="UP000022611">
    <property type="component" value="Unassembled WGS sequence"/>
</dbReference>
<evidence type="ECO:0000313" key="2">
    <source>
        <dbReference type="EMBL" id="EXF95802.1"/>
    </source>
</evidence>
<evidence type="ECO:0000256" key="1">
    <source>
        <dbReference type="SAM" id="MobiDB-lite"/>
    </source>
</evidence>
<dbReference type="PATRIC" id="fig|1042209.11.peg.657"/>
<dbReference type="eggNOG" id="ENOG5033K6X">
    <property type="taxonomic scope" value="Bacteria"/>
</dbReference>
<feature type="region of interest" description="Disordered" evidence="1">
    <location>
        <begin position="1"/>
        <end position="25"/>
    </location>
</feature>
<evidence type="ECO:0000313" key="3">
    <source>
        <dbReference type="Proteomes" id="UP000022611"/>
    </source>
</evidence>